<dbReference type="GO" id="GO:0006950">
    <property type="term" value="P:response to stress"/>
    <property type="evidence" value="ECO:0007669"/>
    <property type="project" value="UniProtKB-ARBA"/>
</dbReference>
<dbReference type="OrthoDB" id="5870942at2759"/>
<dbReference type="InterPro" id="IPR018394">
    <property type="entry name" value="DNA_photolyase_1_CS_C"/>
</dbReference>
<keyword evidence="12" id="KW-1185">Reference proteome</keyword>
<dbReference type="InterPro" id="IPR036134">
    <property type="entry name" value="Crypto/Photolyase_FAD-like_sf"/>
</dbReference>
<reference evidence="10" key="2">
    <citation type="submission" date="2024-04" db="EMBL/GenBank/DDBJ databases">
        <authorList>
            <person name="Chen Y."/>
            <person name="Shah S."/>
            <person name="Dougan E. K."/>
            <person name="Thang M."/>
            <person name="Chan C."/>
        </authorList>
    </citation>
    <scope>NUCLEOTIDE SEQUENCE [LARGE SCALE GENOMIC DNA]</scope>
</reference>
<dbReference type="EMBL" id="CAMXCT020003736">
    <property type="protein sequence ID" value="CAL1159358.1"/>
    <property type="molecule type" value="Genomic_DNA"/>
</dbReference>
<evidence type="ECO:0000256" key="4">
    <source>
        <dbReference type="ARBA" id="ARBA00022991"/>
    </source>
</evidence>
<feature type="domain" description="Cryptochrome/DNA photolyase FAD-binding" evidence="8">
    <location>
        <begin position="522"/>
        <end position="569"/>
    </location>
</feature>
<dbReference type="InterPro" id="IPR005101">
    <property type="entry name" value="Cryptochr/Photolyase_FAD-bd"/>
</dbReference>
<dbReference type="GO" id="GO:0071949">
    <property type="term" value="F:FAD binding"/>
    <property type="evidence" value="ECO:0007669"/>
    <property type="project" value="TreeGrafter"/>
</dbReference>
<dbReference type="EMBL" id="CAMXCT030003736">
    <property type="protein sequence ID" value="CAL4793295.1"/>
    <property type="molecule type" value="Genomic_DNA"/>
</dbReference>
<dbReference type="GO" id="GO:0006310">
    <property type="term" value="P:DNA recombination"/>
    <property type="evidence" value="ECO:0007669"/>
    <property type="project" value="UniProtKB-KW"/>
</dbReference>
<sequence length="619" mass="69622">GDRPTSAARSGQPIRLLDFVRNPSRTAVAHRRDQLGVVRDPKARDVAQEVFQRDWGGVFRGSRLDEEGQGDEGNTSTPPKLPTLEPFPPSPPAHLFGKEHDSPRAGPKSAGPMLEISDEENGDAWSSREKQGRLSRSASVTANRDAPNPKEEVERERSLPQKPWWCELLASPVKRLRLNDWGKMWNAPQPDFRLPDSAQIQENDQLVGAEVTKERKPAEVVEKKKKPSFKTRRTDIPVRREVKGRNQLGFKPTIKRAVELAKSKQKREGILTRIEEDYYSNSSRAAKASRRKSIMKILDAAKASYPLTPESIKMLAGALREAGYKSAYMYIIEAKTHHVELGHAWTHLLDRHFKLTISAAKRGMGPRKKAPEVQEDIWSCGCPYAVLEVLVNHAMLKGSPDSHLAITAEVQQATKAEVIKAWRKLYGSTVTGHSARRSGALQYIRKGWAISQVAFLGRWKSSVILEYAQEALESMAVNGDKKFGEAPLKQSTLQVDKEVSELVLQAQSQVPRDPEVKLAVVQQIQKELAKLKANTKDWKSDMQLFQLWAEGRTGFPLVDANMRELRSSAAVEAKDWRQGADWFESFLVDYDVASNWGSLQTLSVVVVKQCHRLMWVKQL</sequence>
<organism evidence="9">
    <name type="scientific">Cladocopium goreaui</name>
    <dbReference type="NCBI Taxonomy" id="2562237"/>
    <lineage>
        <taxon>Eukaryota</taxon>
        <taxon>Sar</taxon>
        <taxon>Alveolata</taxon>
        <taxon>Dinophyceae</taxon>
        <taxon>Suessiales</taxon>
        <taxon>Symbiodiniaceae</taxon>
        <taxon>Cladocopium</taxon>
    </lineage>
</organism>
<evidence type="ECO:0000313" key="12">
    <source>
        <dbReference type="Proteomes" id="UP001152797"/>
    </source>
</evidence>
<feature type="compositionally biased region" description="Basic and acidic residues" evidence="7">
    <location>
        <begin position="147"/>
        <end position="159"/>
    </location>
</feature>
<dbReference type="GO" id="GO:0015074">
    <property type="term" value="P:DNA integration"/>
    <property type="evidence" value="ECO:0007669"/>
    <property type="project" value="InterPro"/>
</dbReference>
<evidence type="ECO:0000313" key="9">
    <source>
        <dbReference type="EMBL" id="CAI4005983.1"/>
    </source>
</evidence>
<dbReference type="PROSITE" id="PS00394">
    <property type="entry name" value="DNA_PHOTOLYASES_1_1"/>
    <property type="match status" value="1"/>
</dbReference>
<feature type="region of interest" description="Disordered" evidence="7">
    <location>
        <begin position="53"/>
        <end position="159"/>
    </location>
</feature>
<evidence type="ECO:0000259" key="8">
    <source>
        <dbReference type="Pfam" id="PF03441"/>
    </source>
</evidence>
<dbReference type="InterPro" id="IPR011010">
    <property type="entry name" value="DNA_brk_join_enz"/>
</dbReference>
<dbReference type="Pfam" id="PF03441">
    <property type="entry name" value="FAD_binding_7"/>
    <property type="match status" value="1"/>
</dbReference>
<dbReference type="GO" id="GO:0003677">
    <property type="term" value="F:DNA binding"/>
    <property type="evidence" value="ECO:0007669"/>
    <property type="project" value="InterPro"/>
</dbReference>
<dbReference type="Gene3D" id="1.10.443.10">
    <property type="entry name" value="Intergrase catalytic core"/>
    <property type="match status" value="1"/>
</dbReference>
<evidence type="ECO:0000256" key="1">
    <source>
        <dbReference type="ARBA" id="ARBA00005862"/>
    </source>
</evidence>
<dbReference type="InterPro" id="IPR013762">
    <property type="entry name" value="Integrase-like_cat_sf"/>
</dbReference>
<name>A0A9P1GD61_9DINO</name>
<dbReference type="EMBL" id="CAMXCT010003736">
    <property type="protein sequence ID" value="CAI4005983.1"/>
    <property type="molecule type" value="Genomic_DNA"/>
</dbReference>
<feature type="non-terminal residue" evidence="9">
    <location>
        <position position="1"/>
    </location>
</feature>
<evidence type="ECO:0000313" key="11">
    <source>
        <dbReference type="EMBL" id="CAL4793295.1"/>
    </source>
</evidence>
<keyword evidence="4" id="KW-0157">Chromophore</keyword>
<proteinExistence type="inferred from homology"/>
<comment type="cofactor">
    <cofactor evidence="6">
        <name>FAD</name>
        <dbReference type="ChEBI" id="CHEBI:57692"/>
    </cofactor>
    <text evidence="6">Binds 1 FAD per subunit.</text>
</comment>
<comment type="similarity">
    <text evidence="1">Belongs to the DNA photolyase class-1 family.</text>
</comment>
<evidence type="ECO:0000256" key="2">
    <source>
        <dbReference type="ARBA" id="ARBA00022630"/>
    </source>
</evidence>
<evidence type="ECO:0000313" key="10">
    <source>
        <dbReference type="EMBL" id="CAL1159358.1"/>
    </source>
</evidence>
<dbReference type="GO" id="GO:0003904">
    <property type="term" value="F:deoxyribodipyrimidine photo-lyase activity"/>
    <property type="evidence" value="ECO:0007669"/>
    <property type="project" value="TreeGrafter"/>
</dbReference>
<dbReference type="SUPFAM" id="SSF48173">
    <property type="entry name" value="Cryptochrome/photolyase FAD-binding domain"/>
    <property type="match status" value="1"/>
</dbReference>
<accession>A0A9P1GD61</accession>
<comment type="caution">
    <text evidence="9">The sequence shown here is derived from an EMBL/GenBank/DDBJ whole genome shotgun (WGS) entry which is preliminary data.</text>
</comment>
<dbReference type="Gene3D" id="1.10.579.10">
    <property type="entry name" value="DNA Cyclobutane Dipyrimidine Photolyase, subunit A, domain 3"/>
    <property type="match status" value="1"/>
</dbReference>
<dbReference type="PANTHER" id="PTHR11455">
    <property type="entry name" value="CRYPTOCHROME"/>
    <property type="match status" value="1"/>
</dbReference>
<dbReference type="SUPFAM" id="SSF56349">
    <property type="entry name" value="DNA breaking-rejoining enzymes"/>
    <property type="match status" value="1"/>
</dbReference>
<evidence type="ECO:0000256" key="6">
    <source>
        <dbReference type="PIRSR" id="PIRSR602081-1"/>
    </source>
</evidence>
<protein>
    <submittedName>
        <fullName evidence="11">Cryptochrome DASH</fullName>
    </submittedName>
</protein>
<evidence type="ECO:0000256" key="3">
    <source>
        <dbReference type="ARBA" id="ARBA00022827"/>
    </source>
</evidence>
<dbReference type="InterPro" id="IPR002081">
    <property type="entry name" value="Cryptochrome/DNA_photolyase_1"/>
</dbReference>
<keyword evidence="5" id="KW-0233">DNA recombination</keyword>
<dbReference type="AlphaFoldDB" id="A0A9P1GD61"/>
<evidence type="ECO:0000256" key="5">
    <source>
        <dbReference type="ARBA" id="ARBA00023172"/>
    </source>
</evidence>
<keyword evidence="3 6" id="KW-0274">FAD</keyword>
<feature type="compositionally biased region" description="Pro residues" evidence="7">
    <location>
        <begin position="79"/>
        <end position="92"/>
    </location>
</feature>
<reference evidence="9" key="1">
    <citation type="submission" date="2022-10" db="EMBL/GenBank/DDBJ databases">
        <authorList>
            <person name="Chen Y."/>
            <person name="Dougan E. K."/>
            <person name="Chan C."/>
            <person name="Rhodes N."/>
            <person name="Thang M."/>
        </authorList>
    </citation>
    <scope>NUCLEOTIDE SEQUENCE</scope>
</reference>
<keyword evidence="2 6" id="KW-0285">Flavoprotein</keyword>
<dbReference type="Proteomes" id="UP001152797">
    <property type="component" value="Unassembled WGS sequence"/>
</dbReference>
<evidence type="ECO:0000256" key="7">
    <source>
        <dbReference type="SAM" id="MobiDB-lite"/>
    </source>
</evidence>
<gene>
    <name evidence="9" type="ORF">C1SCF055_LOCUS31664</name>
</gene>
<feature type="binding site" evidence="6">
    <location>
        <begin position="589"/>
        <end position="591"/>
    </location>
    <ligand>
        <name>FAD</name>
        <dbReference type="ChEBI" id="CHEBI:57692"/>
    </ligand>
</feature>